<dbReference type="Proteomes" id="UP001150603">
    <property type="component" value="Unassembled WGS sequence"/>
</dbReference>
<proteinExistence type="predicted"/>
<dbReference type="EC" id="3.1.3.1" evidence="1"/>
<gene>
    <name evidence="1" type="primary">PHO8_2</name>
    <name evidence="1" type="ORF">FBU59_000674</name>
</gene>
<keyword evidence="1" id="KW-0378">Hydrolase</keyword>
<protein>
    <submittedName>
        <fullName evidence="1">Vacuolar alkaline phosphatase</fullName>
        <ecNumber evidence="1">3.1.3.1</ecNumber>
    </submittedName>
</protein>
<organism evidence="1 2">
    <name type="scientific">Linderina macrospora</name>
    <dbReference type="NCBI Taxonomy" id="4868"/>
    <lineage>
        <taxon>Eukaryota</taxon>
        <taxon>Fungi</taxon>
        <taxon>Fungi incertae sedis</taxon>
        <taxon>Zoopagomycota</taxon>
        <taxon>Kickxellomycotina</taxon>
        <taxon>Kickxellomycetes</taxon>
        <taxon>Kickxellales</taxon>
        <taxon>Kickxellaceae</taxon>
        <taxon>Linderina</taxon>
    </lineage>
</organism>
<reference evidence="1" key="1">
    <citation type="submission" date="2022-07" db="EMBL/GenBank/DDBJ databases">
        <title>Phylogenomic reconstructions and comparative analyses of Kickxellomycotina fungi.</title>
        <authorList>
            <person name="Reynolds N.K."/>
            <person name="Stajich J.E."/>
            <person name="Barry K."/>
            <person name="Grigoriev I.V."/>
            <person name="Crous P."/>
            <person name="Smith M.E."/>
        </authorList>
    </citation>
    <scope>NUCLEOTIDE SEQUENCE</scope>
    <source>
        <strain evidence="1">NRRL 5244</strain>
    </source>
</reference>
<comment type="caution">
    <text evidence="1">The sequence shown here is derived from an EMBL/GenBank/DDBJ whole genome shotgun (WGS) entry which is preliminary data.</text>
</comment>
<evidence type="ECO:0000313" key="1">
    <source>
        <dbReference type="EMBL" id="KAJ1950454.1"/>
    </source>
</evidence>
<accession>A0ACC1JG58</accession>
<dbReference type="EMBL" id="JANBPW010000201">
    <property type="protein sequence ID" value="KAJ1950454.1"/>
    <property type="molecule type" value="Genomic_DNA"/>
</dbReference>
<name>A0ACC1JG58_9FUNG</name>
<evidence type="ECO:0000313" key="2">
    <source>
        <dbReference type="Proteomes" id="UP001150603"/>
    </source>
</evidence>
<sequence length="600" mass="66107">MAPRLPEKPPKSQGQIPYAAVPTRASSDSRSVRYSLGRQETGEVSDFEDNDEFLGSGALPDAMEVSDNDTLYYGVSLGTRRRMGKGKGFWVTVVALVTVSMFGVVWLYFDGISWMRRSKKRNVILMISDGFGPASETMARNFWQQTHKLPVGFMSPLDEILVGSSRTRSSSSLVTDSAAGATAFSCGLKSYNGAIGVMDNQAPCGTVLEAAKLQRKMRTGLVATSRITHATPAAFSSHVMHRDMEDLIAEYQIGNYSLGPAVDLMFGGGRCHFNPQSAGAESCRLDNRDLWSEAKQAGFRLLKDRKEFDKLEAKAETLPVLGSFALSHMDYDIDRNPTEQPSLAEMSDKALRILQAATKDSDSGFFLMIEGSRIDMAAHTNDPAAHVRDIIAYWDAVAVVRKFVDEHPDTVVISVSDHETGGFSVAKQLTTEYPEYLWNPHALEPVKHSIEFIAPQILALGDKDDAKYTLVRDTVFPQWLGVPNATHDEISAIAKETDSVRLRQLLSDAESSRAQLGWSTHGHSAVDVNLYAHGKDAHLLAGNHENTDIGHFIIDMLGLDLQAVTSLVRSDRVRQETAPVKEAWLGRRDLDAADHYPHLH</sequence>
<keyword evidence="2" id="KW-1185">Reference proteome</keyword>